<proteinExistence type="predicted"/>
<dbReference type="EMBL" id="JAOQAZ010000014">
    <property type="protein sequence ID" value="KAJ4259662.1"/>
    <property type="molecule type" value="Genomic_DNA"/>
</dbReference>
<sequence>MFSLGIKVSGLAITVLPGQKSPVGAVPLTQPKMEDLKTKGEMKKTEELPDLYWQPGRLLGPDDQARALISQSPTFSMLSPAFAPLSEMDPNLLSATCRSHMAQYTRPKGVGVGWGDFDRFHEWQLFGRCVEKSMVERKDWRCSKVPNVMFTSEATDQVYVVPTDCPSLQPPKAAYNLTTLWKQVNKKNNKELLDPSELA</sequence>
<protein>
    <submittedName>
        <fullName evidence="1">Uncharacterized protein</fullName>
    </submittedName>
</protein>
<name>A0A9W8RZL3_9HYPO</name>
<organism evidence="1 2">
    <name type="scientific">Fusarium torreyae</name>
    <dbReference type="NCBI Taxonomy" id="1237075"/>
    <lineage>
        <taxon>Eukaryota</taxon>
        <taxon>Fungi</taxon>
        <taxon>Dikarya</taxon>
        <taxon>Ascomycota</taxon>
        <taxon>Pezizomycotina</taxon>
        <taxon>Sordariomycetes</taxon>
        <taxon>Hypocreomycetidae</taxon>
        <taxon>Hypocreales</taxon>
        <taxon>Nectriaceae</taxon>
        <taxon>Fusarium</taxon>
    </lineage>
</organism>
<accession>A0A9W8RZL3</accession>
<dbReference type="OrthoDB" id="4743586at2759"/>
<comment type="caution">
    <text evidence="1">The sequence shown here is derived from an EMBL/GenBank/DDBJ whole genome shotgun (WGS) entry which is preliminary data.</text>
</comment>
<evidence type="ECO:0000313" key="1">
    <source>
        <dbReference type="EMBL" id="KAJ4259662.1"/>
    </source>
</evidence>
<evidence type="ECO:0000313" key="2">
    <source>
        <dbReference type="Proteomes" id="UP001152049"/>
    </source>
</evidence>
<dbReference type="Proteomes" id="UP001152049">
    <property type="component" value="Unassembled WGS sequence"/>
</dbReference>
<keyword evidence="2" id="KW-1185">Reference proteome</keyword>
<dbReference type="AlphaFoldDB" id="A0A9W8RZL3"/>
<gene>
    <name evidence="1" type="ORF">NW762_007592</name>
</gene>
<reference evidence="1" key="1">
    <citation type="submission" date="2022-09" db="EMBL/GenBank/DDBJ databases">
        <title>Fusarium specimens isolated from Avocado Roots.</title>
        <authorList>
            <person name="Stajich J."/>
            <person name="Roper C."/>
            <person name="Heimlech-Rivalta G."/>
        </authorList>
    </citation>
    <scope>NUCLEOTIDE SEQUENCE</scope>
    <source>
        <strain evidence="1">CF00136</strain>
    </source>
</reference>